<gene>
    <name evidence="3" type="ORF">DPMN_047403</name>
</gene>
<dbReference type="AlphaFoldDB" id="A0A9D4I1G1"/>
<sequence length="109" mass="12215">MSRTECVSSKNNTSVNDVMDAGCAGFLCTNGTCLPMMKRCDVTIQCRDGEDEIDCPTVDRESNPIHYILCVHGARRGDGTRDCMDDTDEWFVCNKTTIPRRVLGMYITH</sequence>
<dbReference type="Pfam" id="PF00057">
    <property type="entry name" value="Ldl_recept_a"/>
    <property type="match status" value="1"/>
</dbReference>
<dbReference type="PROSITE" id="PS01209">
    <property type="entry name" value="LDLRA_1"/>
    <property type="match status" value="1"/>
</dbReference>
<dbReference type="SMART" id="SM00192">
    <property type="entry name" value="LDLa"/>
    <property type="match status" value="1"/>
</dbReference>
<dbReference type="EMBL" id="JAIWYP010000011">
    <property type="protein sequence ID" value="KAH3740693.1"/>
    <property type="molecule type" value="Genomic_DNA"/>
</dbReference>
<evidence type="ECO:0000256" key="2">
    <source>
        <dbReference type="PROSITE-ProRule" id="PRU00124"/>
    </source>
</evidence>
<protein>
    <submittedName>
        <fullName evidence="3">Uncharacterized protein</fullName>
    </submittedName>
</protein>
<reference evidence="3" key="1">
    <citation type="journal article" date="2019" name="bioRxiv">
        <title>The Genome of the Zebra Mussel, Dreissena polymorpha: A Resource for Invasive Species Research.</title>
        <authorList>
            <person name="McCartney M.A."/>
            <person name="Auch B."/>
            <person name="Kono T."/>
            <person name="Mallez S."/>
            <person name="Zhang Y."/>
            <person name="Obille A."/>
            <person name="Becker A."/>
            <person name="Abrahante J.E."/>
            <person name="Garbe J."/>
            <person name="Badalamenti J.P."/>
            <person name="Herman A."/>
            <person name="Mangelson H."/>
            <person name="Liachko I."/>
            <person name="Sullivan S."/>
            <person name="Sone E.D."/>
            <person name="Koren S."/>
            <person name="Silverstein K.A.T."/>
            <person name="Beckman K.B."/>
            <person name="Gohl D.M."/>
        </authorList>
    </citation>
    <scope>NUCLEOTIDE SEQUENCE</scope>
    <source>
        <strain evidence="3">Duluth1</strain>
        <tissue evidence="3">Whole animal</tissue>
    </source>
</reference>
<dbReference type="SUPFAM" id="SSF57424">
    <property type="entry name" value="LDL receptor-like module"/>
    <property type="match status" value="1"/>
</dbReference>
<evidence type="ECO:0000256" key="1">
    <source>
        <dbReference type="ARBA" id="ARBA00023157"/>
    </source>
</evidence>
<dbReference type="PRINTS" id="PR00261">
    <property type="entry name" value="LDLRECEPTOR"/>
</dbReference>
<accession>A0A9D4I1G1</accession>
<feature type="disulfide bond" evidence="2">
    <location>
        <begin position="40"/>
        <end position="55"/>
    </location>
</feature>
<reference evidence="3" key="2">
    <citation type="submission" date="2020-11" db="EMBL/GenBank/DDBJ databases">
        <authorList>
            <person name="McCartney M.A."/>
            <person name="Auch B."/>
            <person name="Kono T."/>
            <person name="Mallez S."/>
            <person name="Becker A."/>
            <person name="Gohl D.M."/>
            <person name="Silverstein K.A.T."/>
            <person name="Koren S."/>
            <person name="Bechman K.B."/>
            <person name="Herman A."/>
            <person name="Abrahante J.E."/>
            <person name="Garbe J."/>
        </authorList>
    </citation>
    <scope>NUCLEOTIDE SEQUENCE</scope>
    <source>
        <strain evidence="3">Duluth1</strain>
        <tissue evidence="3">Whole animal</tissue>
    </source>
</reference>
<dbReference type="Gene3D" id="4.10.400.10">
    <property type="entry name" value="Low-density Lipoprotein Receptor"/>
    <property type="match status" value="1"/>
</dbReference>
<keyword evidence="4" id="KW-1185">Reference proteome</keyword>
<evidence type="ECO:0000313" key="4">
    <source>
        <dbReference type="Proteomes" id="UP000828390"/>
    </source>
</evidence>
<dbReference type="InterPro" id="IPR023415">
    <property type="entry name" value="LDLR_class-A_CS"/>
</dbReference>
<name>A0A9D4I1G1_DREPO</name>
<proteinExistence type="predicted"/>
<dbReference type="PROSITE" id="PS50068">
    <property type="entry name" value="LDLRA_2"/>
    <property type="match status" value="1"/>
</dbReference>
<comment type="caution">
    <text evidence="3">The sequence shown here is derived from an EMBL/GenBank/DDBJ whole genome shotgun (WGS) entry which is preliminary data.</text>
</comment>
<feature type="disulfide bond" evidence="2">
    <location>
        <begin position="28"/>
        <end position="46"/>
    </location>
</feature>
<dbReference type="InterPro" id="IPR002172">
    <property type="entry name" value="LDrepeatLR_classA_rpt"/>
</dbReference>
<comment type="caution">
    <text evidence="2">Lacks conserved residue(s) required for the propagation of feature annotation.</text>
</comment>
<dbReference type="InterPro" id="IPR036055">
    <property type="entry name" value="LDL_receptor-like_sf"/>
</dbReference>
<evidence type="ECO:0000313" key="3">
    <source>
        <dbReference type="EMBL" id="KAH3740693.1"/>
    </source>
</evidence>
<organism evidence="3 4">
    <name type="scientific">Dreissena polymorpha</name>
    <name type="common">Zebra mussel</name>
    <name type="synonym">Mytilus polymorpha</name>
    <dbReference type="NCBI Taxonomy" id="45954"/>
    <lineage>
        <taxon>Eukaryota</taxon>
        <taxon>Metazoa</taxon>
        <taxon>Spiralia</taxon>
        <taxon>Lophotrochozoa</taxon>
        <taxon>Mollusca</taxon>
        <taxon>Bivalvia</taxon>
        <taxon>Autobranchia</taxon>
        <taxon>Heteroconchia</taxon>
        <taxon>Euheterodonta</taxon>
        <taxon>Imparidentia</taxon>
        <taxon>Neoheterodontei</taxon>
        <taxon>Myida</taxon>
        <taxon>Dreissenoidea</taxon>
        <taxon>Dreissenidae</taxon>
        <taxon>Dreissena</taxon>
    </lineage>
</organism>
<dbReference type="CDD" id="cd00112">
    <property type="entry name" value="LDLa"/>
    <property type="match status" value="1"/>
</dbReference>
<keyword evidence="1 2" id="KW-1015">Disulfide bond</keyword>
<dbReference type="Proteomes" id="UP000828390">
    <property type="component" value="Unassembled WGS sequence"/>
</dbReference>